<keyword evidence="2" id="KW-0843">Virulence</keyword>
<evidence type="ECO:0000256" key="3">
    <source>
        <dbReference type="SAM" id="MobiDB-lite"/>
    </source>
</evidence>
<dbReference type="PANTHER" id="PTHR34997:SF18">
    <property type="entry name" value="LYSM DOMAIN-CONTAINING PROTEIN"/>
    <property type="match status" value="1"/>
</dbReference>
<keyword evidence="4" id="KW-0732">Signal</keyword>
<dbReference type="AlphaFoldDB" id="A0A8K0VUG0"/>
<dbReference type="InterPro" id="IPR036779">
    <property type="entry name" value="LysM_dom_sf"/>
</dbReference>
<feature type="compositionally biased region" description="Polar residues" evidence="3">
    <location>
        <begin position="458"/>
        <end position="477"/>
    </location>
</feature>
<protein>
    <submittedName>
        <fullName evidence="6">Peptidoglycan-binding protein</fullName>
    </submittedName>
</protein>
<evidence type="ECO:0000256" key="1">
    <source>
        <dbReference type="ARBA" id="ARBA00022669"/>
    </source>
</evidence>
<sequence length="705" mass="75556">MPNFIHSWAVLCLSIRAMAQFNLYPSIPADPFSVALNISSSCLMALNATVNCDQDLFSMAGNADGFFWSDENATALCTSACQSSAASWWYTCADACANDQLKAYGKIYPVQTVPGRFLDGLNMVCVTANTDLNTDVGINGTITDETWIGNSTTLSASGEALVSRQASSESQYCLVQSYDWVGVDIIRPDCTDHANSNVSQCLDPTDVPPENERLANLYSDDVLCSQCFLNMFYLRIASPFLPDLDQSDYLVDQWFDIINVCNVASKVPDLLVRHLPYYQDAPGDSDNWVDSTLYGFGDLGGNGTTPTACPARSIVLADLNPPPIDYTIQTTCDVMAAFMNASTGDIWQMFQNADCMPDFNYTEVPVVCLPFSCTVAKMDDNITCDQFVAGLPAIENNTVTTTQFLSWNPNLIGLCDNTTEQYVCTSAPGGTYISPPSNITGVNGDPRGGRGSTPEIPRNSTLVAPGGTTPSPVQSGIPSTCNRYAQAQQGDGCYAFSEDFNITQQQLELWNPVLGSNGNNCVTQFLSGYWYCVGIADSATTTSSIISTNAPTPSPVQSGIDPQCTAYSEAAPGDTCLNFASEHKITPEQLYSWNPVLGNDGSNCAGSFWAREYYCIGAPDKSAITTATPTPTPVVTPSPVQSGIDAHCTKFAEAVNGDLCSTFAAANDITTAELYAWNPVLGADGANCGTNFWGSEYYCVGVAVN</sequence>
<dbReference type="Pfam" id="PF01476">
    <property type="entry name" value="LysM"/>
    <property type="match status" value="1"/>
</dbReference>
<organism evidence="6 7">
    <name type="scientific">Paraphoma chrysanthemicola</name>
    <dbReference type="NCBI Taxonomy" id="798071"/>
    <lineage>
        <taxon>Eukaryota</taxon>
        <taxon>Fungi</taxon>
        <taxon>Dikarya</taxon>
        <taxon>Ascomycota</taxon>
        <taxon>Pezizomycotina</taxon>
        <taxon>Dothideomycetes</taxon>
        <taxon>Pleosporomycetidae</taxon>
        <taxon>Pleosporales</taxon>
        <taxon>Pleosporineae</taxon>
        <taxon>Phaeosphaeriaceae</taxon>
        <taxon>Paraphoma</taxon>
    </lineage>
</organism>
<dbReference type="EMBL" id="JAGMVJ010000018">
    <property type="protein sequence ID" value="KAH7077185.1"/>
    <property type="molecule type" value="Genomic_DNA"/>
</dbReference>
<feature type="domain" description="LysM" evidence="5">
    <location>
        <begin position="483"/>
        <end position="533"/>
    </location>
</feature>
<keyword evidence="1" id="KW-0147">Chitin-binding</keyword>
<dbReference type="OrthoDB" id="5985073at2759"/>
<dbReference type="Proteomes" id="UP000813461">
    <property type="component" value="Unassembled WGS sequence"/>
</dbReference>
<accession>A0A8K0VUG0</accession>
<gene>
    <name evidence="6" type="ORF">FB567DRAFT_503281</name>
</gene>
<feature type="chain" id="PRO_5035445228" evidence="4">
    <location>
        <begin position="20"/>
        <end position="705"/>
    </location>
</feature>
<dbReference type="CDD" id="cd00118">
    <property type="entry name" value="LysM"/>
    <property type="match status" value="1"/>
</dbReference>
<keyword evidence="7" id="KW-1185">Reference proteome</keyword>
<dbReference type="Gene3D" id="3.10.350.10">
    <property type="entry name" value="LysM domain"/>
    <property type="match status" value="3"/>
</dbReference>
<dbReference type="PROSITE" id="PS51782">
    <property type="entry name" value="LYSM"/>
    <property type="match status" value="2"/>
</dbReference>
<feature type="signal peptide" evidence="4">
    <location>
        <begin position="1"/>
        <end position="19"/>
    </location>
</feature>
<dbReference type="InterPro" id="IPR018392">
    <property type="entry name" value="LysM"/>
</dbReference>
<name>A0A8K0VUG0_9PLEO</name>
<evidence type="ECO:0000256" key="2">
    <source>
        <dbReference type="ARBA" id="ARBA00023026"/>
    </source>
</evidence>
<proteinExistence type="predicted"/>
<feature type="region of interest" description="Disordered" evidence="3">
    <location>
        <begin position="444"/>
        <end position="477"/>
    </location>
</feature>
<comment type="caution">
    <text evidence="6">The sequence shown here is derived from an EMBL/GenBank/DDBJ whole genome shotgun (WGS) entry which is preliminary data.</text>
</comment>
<evidence type="ECO:0000313" key="6">
    <source>
        <dbReference type="EMBL" id="KAH7077185.1"/>
    </source>
</evidence>
<evidence type="ECO:0000259" key="5">
    <source>
        <dbReference type="PROSITE" id="PS51782"/>
    </source>
</evidence>
<dbReference type="GO" id="GO:0008061">
    <property type="term" value="F:chitin binding"/>
    <property type="evidence" value="ECO:0007669"/>
    <property type="project" value="UniProtKB-KW"/>
</dbReference>
<evidence type="ECO:0000313" key="7">
    <source>
        <dbReference type="Proteomes" id="UP000813461"/>
    </source>
</evidence>
<feature type="domain" description="LysM" evidence="5">
    <location>
        <begin position="566"/>
        <end position="616"/>
    </location>
</feature>
<reference evidence="6" key="1">
    <citation type="journal article" date="2021" name="Nat. Commun.">
        <title>Genetic determinants of endophytism in the Arabidopsis root mycobiome.</title>
        <authorList>
            <person name="Mesny F."/>
            <person name="Miyauchi S."/>
            <person name="Thiergart T."/>
            <person name="Pickel B."/>
            <person name="Atanasova L."/>
            <person name="Karlsson M."/>
            <person name="Huettel B."/>
            <person name="Barry K.W."/>
            <person name="Haridas S."/>
            <person name="Chen C."/>
            <person name="Bauer D."/>
            <person name="Andreopoulos W."/>
            <person name="Pangilinan J."/>
            <person name="LaButti K."/>
            <person name="Riley R."/>
            <person name="Lipzen A."/>
            <person name="Clum A."/>
            <person name="Drula E."/>
            <person name="Henrissat B."/>
            <person name="Kohler A."/>
            <person name="Grigoriev I.V."/>
            <person name="Martin F.M."/>
            <person name="Hacquard S."/>
        </authorList>
    </citation>
    <scope>NUCLEOTIDE SEQUENCE</scope>
    <source>
        <strain evidence="6">MPI-SDFR-AT-0120</strain>
    </source>
</reference>
<dbReference type="PANTHER" id="PTHR34997">
    <property type="entry name" value="AM15"/>
    <property type="match status" value="1"/>
</dbReference>
<dbReference type="InterPro" id="IPR052210">
    <property type="entry name" value="LysM1-like"/>
</dbReference>
<evidence type="ECO:0000256" key="4">
    <source>
        <dbReference type="SAM" id="SignalP"/>
    </source>
</evidence>